<keyword evidence="6" id="KW-0963">Cytoplasm</keyword>
<sequence>MADTLRRLTNTASFSVLQDKLDSWHREYHIISCDQNLNKCCELIEITAKIQGQLFSILNLTAAEGGLYGGVDTLKMRLLPWLGTCFSLGRPSITNDTSLQLIQDSAEKDRRIRELSASHDSEVQKLDIELCSTRLQLDSLRAEVGDTLKPCSNLLRSAHEQLEIYRRRLDALSDYERQIRLLREEVSFLSAEKATLQERLVRSRSSSPTPRFCRTSTPRRSESPTRAQLTNSSRHARLVSRFNDLYATERLEAQTLLRRYIADLEMVQRIIFLAVVESFKAAKLAYFKYKLRVKKTLSPSHFGPESLDDAAVDHIVRNLEVYDIQASVNNVISAMNVSPRISFPLDVDLVLISALIRDTCRVAFAMQTLDPPLDVAFASDGELYSDTKYRQSYDSDFSAPLVVHHVWPALMEGDAVIVKGEAVTRRGALWTRSRSRSVSPMRSRSLSPTRSLVSL</sequence>
<evidence type="ECO:0000256" key="8">
    <source>
        <dbReference type="ARBA" id="ARBA00023054"/>
    </source>
</evidence>
<feature type="domain" description="Mitochondria-eating protein C-terminal" evidence="15">
    <location>
        <begin position="234"/>
        <end position="424"/>
    </location>
</feature>
<feature type="compositionally biased region" description="Polar residues" evidence="14">
    <location>
        <begin position="203"/>
        <end position="230"/>
    </location>
</feature>
<evidence type="ECO:0000256" key="1">
    <source>
        <dbReference type="ARBA" id="ARBA00004294"/>
    </source>
</evidence>
<feature type="region of interest" description="Disordered" evidence="14">
    <location>
        <begin position="201"/>
        <end position="230"/>
    </location>
</feature>
<evidence type="ECO:0000256" key="13">
    <source>
        <dbReference type="SAM" id="Coils"/>
    </source>
</evidence>
<evidence type="ECO:0000256" key="9">
    <source>
        <dbReference type="ARBA" id="ARBA00023121"/>
    </source>
</evidence>
<organism evidence="16 17">
    <name type="scientific">Mola mola</name>
    <name type="common">Ocean sunfish</name>
    <name type="synonym">Tetraodon mola</name>
    <dbReference type="NCBI Taxonomy" id="94237"/>
    <lineage>
        <taxon>Eukaryota</taxon>
        <taxon>Metazoa</taxon>
        <taxon>Chordata</taxon>
        <taxon>Craniata</taxon>
        <taxon>Vertebrata</taxon>
        <taxon>Euteleostomi</taxon>
        <taxon>Actinopterygii</taxon>
        <taxon>Neopterygii</taxon>
        <taxon>Teleostei</taxon>
        <taxon>Neoteleostei</taxon>
        <taxon>Acanthomorphata</taxon>
        <taxon>Eupercaria</taxon>
        <taxon>Tetraodontiformes</taxon>
        <taxon>Molidae</taxon>
        <taxon>Mola</taxon>
    </lineage>
</organism>
<evidence type="ECO:0000256" key="5">
    <source>
        <dbReference type="ARBA" id="ARBA00019863"/>
    </source>
</evidence>
<dbReference type="GO" id="GO:0005741">
    <property type="term" value="C:mitochondrial outer membrane"/>
    <property type="evidence" value="ECO:0007669"/>
    <property type="project" value="UniProtKB-SubCell"/>
</dbReference>
<dbReference type="Ensembl" id="ENSMMOT00000008379.1">
    <property type="protein sequence ID" value="ENSMMOP00000008228.1"/>
    <property type="gene ID" value="ENSMMOG00000006384.1"/>
</dbReference>
<dbReference type="GO" id="GO:0005759">
    <property type="term" value="C:mitochondrial matrix"/>
    <property type="evidence" value="ECO:0007669"/>
    <property type="project" value="UniProtKB-SubCell"/>
</dbReference>
<dbReference type="Proteomes" id="UP000261620">
    <property type="component" value="Unplaced"/>
</dbReference>
<dbReference type="Pfam" id="PF16026">
    <property type="entry name" value="MIEAP"/>
    <property type="match status" value="1"/>
</dbReference>
<feature type="coiled-coil region" evidence="13">
    <location>
        <begin position="165"/>
        <end position="199"/>
    </location>
</feature>
<evidence type="ECO:0000256" key="7">
    <source>
        <dbReference type="ARBA" id="ARBA00022787"/>
    </source>
</evidence>
<evidence type="ECO:0000256" key="10">
    <source>
        <dbReference type="ARBA" id="ARBA00023128"/>
    </source>
</evidence>
<dbReference type="PANTHER" id="PTHR21771">
    <property type="entry name" value="MITOCHONDRIA-EATING PROTEIN-RELATED"/>
    <property type="match status" value="1"/>
</dbReference>
<dbReference type="GO" id="GO:0035694">
    <property type="term" value="P:mitochondrial protein catabolic process"/>
    <property type="evidence" value="ECO:0007669"/>
    <property type="project" value="InterPro"/>
</dbReference>
<evidence type="ECO:0000256" key="14">
    <source>
        <dbReference type="SAM" id="MobiDB-lite"/>
    </source>
</evidence>
<dbReference type="GO" id="GO:0035695">
    <property type="term" value="P:mitophagy by internal vacuole formation"/>
    <property type="evidence" value="ECO:0007669"/>
    <property type="project" value="TreeGrafter"/>
</dbReference>
<dbReference type="InterPro" id="IPR026169">
    <property type="entry name" value="MIEAP"/>
</dbReference>
<keyword evidence="17" id="KW-1185">Reference proteome</keyword>
<evidence type="ECO:0000256" key="11">
    <source>
        <dbReference type="ARBA" id="ARBA00023136"/>
    </source>
</evidence>
<reference evidence="16" key="1">
    <citation type="submission" date="2025-08" db="UniProtKB">
        <authorList>
            <consortium name="Ensembl"/>
        </authorList>
    </citation>
    <scope>IDENTIFICATION</scope>
</reference>
<dbReference type="AlphaFoldDB" id="A0A3Q3W2K3"/>
<protein>
    <recommendedName>
        <fullName evidence="5">Mitochondria-eating protein</fullName>
    </recommendedName>
    <alternativeName>
        <fullName evidence="12">Spermatogenesis-associated protein 18</fullName>
    </alternativeName>
</protein>
<dbReference type="GO" id="GO:0008289">
    <property type="term" value="F:lipid binding"/>
    <property type="evidence" value="ECO:0007669"/>
    <property type="project" value="UniProtKB-KW"/>
</dbReference>
<evidence type="ECO:0000256" key="3">
    <source>
        <dbReference type="ARBA" id="ARBA00004496"/>
    </source>
</evidence>
<evidence type="ECO:0000256" key="12">
    <source>
        <dbReference type="ARBA" id="ARBA00032687"/>
    </source>
</evidence>
<keyword evidence="10" id="KW-0496">Mitochondrion</keyword>
<evidence type="ECO:0000313" key="16">
    <source>
        <dbReference type="Ensembl" id="ENSMMOP00000008228.1"/>
    </source>
</evidence>
<keyword evidence="11" id="KW-0472">Membrane</keyword>
<accession>A0A3Q3W2K3</accession>
<dbReference type="STRING" id="94237.ENSMMOP00000008228"/>
<dbReference type="InterPro" id="IPR031981">
    <property type="entry name" value="MIEAP_C"/>
</dbReference>
<evidence type="ECO:0000256" key="4">
    <source>
        <dbReference type="ARBA" id="ARBA00008233"/>
    </source>
</evidence>
<evidence type="ECO:0000259" key="15">
    <source>
        <dbReference type="Pfam" id="PF16026"/>
    </source>
</evidence>
<keyword evidence="7" id="KW-1000">Mitochondrion outer membrane</keyword>
<proteinExistence type="inferred from homology"/>
<dbReference type="OMA" id="DQNLNIC"/>
<reference evidence="16" key="2">
    <citation type="submission" date="2025-09" db="UniProtKB">
        <authorList>
            <consortium name="Ensembl"/>
        </authorList>
    </citation>
    <scope>IDENTIFICATION</scope>
</reference>
<dbReference type="PANTHER" id="PTHR21771:SF0">
    <property type="entry name" value="MITOCHONDRIA-EATING PROTEIN"/>
    <property type="match status" value="1"/>
</dbReference>
<evidence type="ECO:0000256" key="6">
    <source>
        <dbReference type="ARBA" id="ARBA00022490"/>
    </source>
</evidence>
<keyword evidence="8 13" id="KW-0175">Coiled coil</keyword>
<comment type="subcellular location">
    <subcellularLocation>
        <location evidence="3">Cytoplasm</location>
    </subcellularLocation>
    <subcellularLocation>
        <location evidence="2">Mitochondrion matrix</location>
    </subcellularLocation>
    <subcellularLocation>
        <location evidence="1">Mitochondrion outer membrane</location>
    </subcellularLocation>
</comment>
<name>A0A3Q3W2K3_MOLML</name>
<evidence type="ECO:0000313" key="17">
    <source>
        <dbReference type="Proteomes" id="UP000261620"/>
    </source>
</evidence>
<comment type="similarity">
    <text evidence="4">Belongs to the MIEAP family.</text>
</comment>
<evidence type="ECO:0000256" key="2">
    <source>
        <dbReference type="ARBA" id="ARBA00004305"/>
    </source>
</evidence>
<keyword evidence="9" id="KW-0446">Lipid-binding</keyword>